<gene>
    <name evidence="2" type="ORF">SCHPADRAFT_725528</name>
</gene>
<evidence type="ECO:0000313" key="2">
    <source>
        <dbReference type="EMBL" id="KLO05460.1"/>
    </source>
</evidence>
<sequence>MIEMDRWPSYDSHMRLRYPRGRPIERVYPLSSDAWKACFESPLDSSLSSFLKNSSHPPEERRTRRRLCDPVSSSPPPLVASCELRSLANTSSVIQCNAMPILPPTNASLHHLTGSFKHPPPPSLVTLSRYPTSTTVHGPVRYKSFQSLARNGRRPSERWLKSGWAVHVHDHRIIGNERAKGEATTLVFHLNREIGIGDSASCLLGF</sequence>
<dbReference type="Proteomes" id="UP000053477">
    <property type="component" value="Unassembled WGS sequence"/>
</dbReference>
<feature type="compositionally biased region" description="Basic and acidic residues" evidence="1">
    <location>
        <begin position="57"/>
        <end position="68"/>
    </location>
</feature>
<dbReference type="EMBL" id="KQ086305">
    <property type="protein sequence ID" value="KLO05460.1"/>
    <property type="molecule type" value="Genomic_DNA"/>
</dbReference>
<organism evidence="2 3">
    <name type="scientific">Schizopora paradoxa</name>
    <dbReference type="NCBI Taxonomy" id="27342"/>
    <lineage>
        <taxon>Eukaryota</taxon>
        <taxon>Fungi</taxon>
        <taxon>Dikarya</taxon>
        <taxon>Basidiomycota</taxon>
        <taxon>Agaricomycotina</taxon>
        <taxon>Agaricomycetes</taxon>
        <taxon>Hymenochaetales</taxon>
        <taxon>Schizoporaceae</taxon>
        <taxon>Schizopora</taxon>
    </lineage>
</organism>
<name>A0A0H2R116_9AGAM</name>
<dbReference type="InParanoid" id="A0A0H2R116"/>
<keyword evidence="3" id="KW-1185">Reference proteome</keyword>
<feature type="compositionally biased region" description="Low complexity" evidence="1">
    <location>
        <begin position="45"/>
        <end position="55"/>
    </location>
</feature>
<protein>
    <submittedName>
        <fullName evidence="2">Uncharacterized protein</fullName>
    </submittedName>
</protein>
<accession>A0A0H2R116</accession>
<evidence type="ECO:0000313" key="3">
    <source>
        <dbReference type="Proteomes" id="UP000053477"/>
    </source>
</evidence>
<evidence type="ECO:0000256" key="1">
    <source>
        <dbReference type="SAM" id="MobiDB-lite"/>
    </source>
</evidence>
<feature type="region of interest" description="Disordered" evidence="1">
    <location>
        <begin position="45"/>
        <end position="76"/>
    </location>
</feature>
<reference evidence="2 3" key="1">
    <citation type="submission" date="2015-04" db="EMBL/GenBank/DDBJ databases">
        <title>Complete genome sequence of Schizopora paradoxa KUC8140, a cosmopolitan wood degrader in East Asia.</title>
        <authorList>
            <consortium name="DOE Joint Genome Institute"/>
            <person name="Min B."/>
            <person name="Park H."/>
            <person name="Jang Y."/>
            <person name="Kim J.-J."/>
            <person name="Kim K.H."/>
            <person name="Pangilinan J."/>
            <person name="Lipzen A."/>
            <person name="Riley R."/>
            <person name="Grigoriev I.V."/>
            <person name="Spatafora J.W."/>
            <person name="Choi I.-G."/>
        </authorList>
    </citation>
    <scope>NUCLEOTIDE SEQUENCE [LARGE SCALE GENOMIC DNA]</scope>
    <source>
        <strain evidence="2 3">KUC8140</strain>
    </source>
</reference>
<proteinExistence type="predicted"/>
<dbReference type="AlphaFoldDB" id="A0A0H2R116"/>